<feature type="transmembrane region" description="Helical" evidence="2">
    <location>
        <begin position="293"/>
        <end position="321"/>
    </location>
</feature>
<evidence type="ECO:0000256" key="1">
    <source>
        <dbReference type="ARBA" id="ARBA00022660"/>
    </source>
</evidence>
<feature type="transmembrane region" description="Helical" evidence="2">
    <location>
        <begin position="71"/>
        <end position="93"/>
    </location>
</feature>
<keyword evidence="2" id="KW-0812">Transmembrane</keyword>
<dbReference type="GO" id="GO:0015990">
    <property type="term" value="P:electron transport coupled proton transport"/>
    <property type="evidence" value="ECO:0007669"/>
    <property type="project" value="TreeGrafter"/>
</dbReference>
<dbReference type="SUPFAM" id="SSF81442">
    <property type="entry name" value="Cytochrome c oxidase subunit I-like"/>
    <property type="match status" value="1"/>
</dbReference>
<dbReference type="EMBL" id="CP001848">
    <property type="protein sequence ID" value="ADB18174.1"/>
    <property type="molecule type" value="Genomic_DNA"/>
</dbReference>
<accession>D2QYL5</accession>
<sequence length="496" mass="56337">MNAESTHGQVSENSPRHADLVDERLVRWYFYTALTFIFISMLGGLLMALQLIRENPLNGIELLSPGRWRMIHTNAIAYGFLANAFLGILHWIVPRLTFHRVASSYLSYFIFFAWQFVVLSTAVGIIVGPTLQDQPWVMDLATRYHLPMSLGAQGLEWGETPFWIDPLSLVGLLLVGFNFMVPIARTKGPQYVTLWYFMAMFVWTPLTVAMGNLLPEYTVAGTSAGAIGGLFIHDLVGLFVTPLGWGMMYYFVPIMLKKPIWSHGLSLVGFWGLAFFYPLQGIHHFLYTPIPMFLQYGAVISTIAVELVVATVVINFFGTLWGRGRAFFDNMPVRYFYTGMVFYFITCFQCALQVTLTFQKLIHFSDWVVGHAHLVMFGVFSIWIFGVMTYLFPRLYGREWYSRSLCEWHYWLSTVGLFVMFLDLTLAGVFQGYYWASLQPWEVSVDGSQPFWIIRVFAGLAMFGGLLCFLYNLWMTARGATTPAPATSTSVAALGN</sequence>
<dbReference type="OrthoDB" id="9805440at2"/>
<feature type="domain" description="Cytochrome oxidase subunit I profile" evidence="3">
    <location>
        <begin position="230"/>
        <end position="496"/>
    </location>
</feature>
<gene>
    <name evidence="4" type="ordered locus">Psta_3513</name>
</gene>
<dbReference type="Proteomes" id="UP000001887">
    <property type="component" value="Chromosome"/>
</dbReference>
<keyword evidence="5" id="KW-1185">Reference proteome</keyword>
<feature type="transmembrane region" description="Helical" evidence="2">
    <location>
        <begin position="374"/>
        <end position="396"/>
    </location>
</feature>
<dbReference type="GO" id="GO:0016491">
    <property type="term" value="F:oxidoreductase activity"/>
    <property type="evidence" value="ECO:0007669"/>
    <property type="project" value="UniProtKB-KW"/>
</dbReference>
<dbReference type="STRING" id="530564.Psta_3513"/>
<dbReference type="InterPro" id="IPR023616">
    <property type="entry name" value="Cyt_c_oxase-like_su1_dom"/>
</dbReference>
<feature type="transmembrane region" description="Helical" evidence="2">
    <location>
        <begin position="162"/>
        <end position="181"/>
    </location>
</feature>
<keyword evidence="2" id="KW-1133">Transmembrane helix</keyword>
<keyword evidence="1" id="KW-0249">Electron transport</keyword>
<dbReference type="PANTHER" id="PTHR10422">
    <property type="entry name" value="CYTOCHROME C OXIDASE SUBUNIT 1"/>
    <property type="match status" value="1"/>
</dbReference>
<feature type="transmembrane region" description="Helical" evidence="2">
    <location>
        <begin position="452"/>
        <end position="474"/>
    </location>
</feature>
<dbReference type="HOGENOM" id="CLU_017702_3_4_0"/>
<dbReference type="InterPro" id="IPR000883">
    <property type="entry name" value="Cyt_C_Oxase_1"/>
</dbReference>
<dbReference type="GO" id="GO:0009060">
    <property type="term" value="P:aerobic respiration"/>
    <property type="evidence" value="ECO:0007669"/>
    <property type="project" value="InterPro"/>
</dbReference>
<feature type="transmembrane region" description="Helical" evidence="2">
    <location>
        <begin position="408"/>
        <end position="432"/>
    </location>
</feature>
<dbReference type="AlphaFoldDB" id="D2QYL5"/>
<dbReference type="GO" id="GO:0022904">
    <property type="term" value="P:respiratory electron transport chain"/>
    <property type="evidence" value="ECO:0007669"/>
    <property type="project" value="TreeGrafter"/>
</dbReference>
<reference evidence="4 5" key="1">
    <citation type="journal article" date="2009" name="Stand. Genomic Sci.">
        <title>Complete genome sequence of Pirellula staleyi type strain (ATCC 27377).</title>
        <authorList>
            <person name="Clum A."/>
            <person name="Tindall B.J."/>
            <person name="Sikorski J."/>
            <person name="Ivanova N."/>
            <person name="Mavrommatis K."/>
            <person name="Lucas S."/>
            <person name="Glavina del Rio T."/>
            <person name="Nolan M."/>
            <person name="Chen F."/>
            <person name="Tice H."/>
            <person name="Pitluck S."/>
            <person name="Cheng J.F."/>
            <person name="Chertkov O."/>
            <person name="Brettin T."/>
            <person name="Han C."/>
            <person name="Detter J.C."/>
            <person name="Kuske C."/>
            <person name="Bruce D."/>
            <person name="Goodwin L."/>
            <person name="Ovchinikova G."/>
            <person name="Pati A."/>
            <person name="Mikhailova N."/>
            <person name="Chen A."/>
            <person name="Palaniappan K."/>
            <person name="Land M."/>
            <person name="Hauser L."/>
            <person name="Chang Y.J."/>
            <person name="Jeffries C.D."/>
            <person name="Chain P."/>
            <person name="Rohde M."/>
            <person name="Goker M."/>
            <person name="Bristow J."/>
            <person name="Eisen J.A."/>
            <person name="Markowitz V."/>
            <person name="Hugenholtz P."/>
            <person name="Kyrpides N.C."/>
            <person name="Klenk H.P."/>
            <person name="Lapidus A."/>
        </authorList>
    </citation>
    <scope>NUCLEOTIDE SEQUENCE [LARGE SCALE GENOMIC DNA]</scope>
    <source>
        <strain evidence="5">ATCC 27377 / DSM 6068 / ICPB 4128</strain>
    </source>
</reference>
<feature type="transmembrane region" description="Helical" evidence="2">
    <location>
        <begin position="193"/>
        <end position="214"/>
    </location>
</feature>
<keyword evidence="1" id="KW-0679">Respiratory chain</keyword>
<feature type="transmembrane region" description="Helical" evidence="2">
    <location>
        <begin position="105"/>
        <end position="128"/>
    </location>
</feature>
<feature type="transmembrane region" description="Helical" evidence="2">
    <location>
        <begin position="333"/>
        <end position="354"/>
    </location>
</feature>
<feature type="transmembrane region" description="Helical" evidence="2">
    <location>
        <begin position="28"/>
        <end position="51"/>
    </location>
</feature>
<keyword evidence="4" id="KW-0560">Oxidoreductase</keyword>
<dbReference type="GO" id="GO:0016020">
    <property type="term" value="C:membrane"/>
    <property type="evidence" value="ECO:0007669"/>
    <property type="project" value="InterPro"/>
</dbReference>
<evidence type="ECO:0000256" key="2">
    <source>
        <dbReference type="SAM" id="Phobius"/>
    </source>
</evidence>
<dbReference type="GO" id="GO:0004129">
    <property type="term" value="F:cytochrome-c oxidase activity"/>
    <property type="evidence" value="ECO:0007669"/>
    <property type="project" value="InterPro"/>
</dbReference>
<keyword evidence="1" id="KW-0813">Transport</keyword>
<organism evidence="4 5">
    <name type="scientific">Pirellula staleyi (strain ATCC 27377 / DSM 6068 / ICPB 4128)</name>
    <name type="common">Pirella staleyi</name>
    <dbReference type="NCBI Taxonomy" id="530564"/>
    <lineage>
        <taxon>Bacteria</taxon>
        <taxon>Pseudomonadati</taxon>
        <taxon>Planctomycetota</taxon>
        <taxon>Planctomycetia</taxon>
        <taxon>Pirellulales</taxon>
        <taxon>Pirellulaceae</taxon>
        <taxon>Pirellula</taxon>
    </lineage>
</organism>
<dbReference type="PROSITE" id="PS50855">
    <property type="entry name" value="COX1"/>
    <property type="match status" value="1"/>
</dbReference>
<proteinExistence type="predicted"/>
<dbReference type="EC" id="1.9.3.1" evidence="4"/>
<dbReference type="GO" id="GO:0020037">
    <property type="term" value="F:heme binding"/>
    <property type="evidence" value="ECO:0007669"/>
    <property type="project" value="InterPro"/>
</dbReference>
<evidence type="ECO:0000259" key="3">
    <source>
        <dbReference type="PROSITE" id="PS50855"/>
    </source>
</evidence>
<dbReference type="InterPro" id="IPR036927">
    <property type="entry name" value="Cyt_c_oxase-like_su1_sf"/>
</dbReference>
<dbReference type="Gene3D" id="1.20.210.10">
    <property type="entry name" value="Cytochrome c oxidase-like, subunit I domain"/>
    <property type="match status" value="1"/>
</dbReference>
<name>D2QYL5_PIRSD</name>
<dbReference type="PANTHER" id="PTHR10422:SF29">
    <property type="entry name" value="CYTOCHROME C OXIDASE SUBUNIT 1 HOMOLOG, BACTEROID"/>
    <property type="match status" value="1"/>
</dbReference>
<evidence type="ECO:0000313" key="4">
    <source>
        <dbReference type="EMBL" id="ADB18174.1"/>
    </source>
</evidence>
<keyword evidence="2" id="KW-0472">Membrane</keyword>
<dbReference type="KEGG" id="psl:Psta_3513"/>
<feature type="transmembrane region" description="Helical" evidence="2">
    <location>
        <begin position="226"/>
        <end position="252"/>
    </location>
</feature>
<dbReference type="Pfam" id="PF00115">
    <property type="entry name" value="COX1"/>
    <property type="match status" value="1"/>
</dbReference>
<dbReference type="eggNOG" id="COG3278">
    <property type="taxonomic scope" value="Bacteria"/>
</dbReference>
<protein>
    <submittedName>
        <fullName evidence="4">Cytochrome-c oxidase</fullName>
        <ecNumber evidence="4">1.9.3.1</ecNumber>
    </submittedName>
</protein>
<feature type="transmembrane region" description="Helical" evidence="2">
    <location>
        <begin position="264"/>
        <end position="287"/>
    </location>
</feature>
<evidence type="ECO:0000313" key="5">
    <source>
        <dbReference type="Proteomes" id="UP000001887"/>
    </source>
</evidence>